<reference evidence="3" key="1">
    <citation type="submission" date="2016-10" db="EMBL/GenBank/DDBJ databases">
        <authorList>
            <person name="Varghese N."/>
            <person name="Submissions S."/>
        </authorList>
    </citation>
    <scope>NUCLEOTIDE SEQUENCE [LARGE SCALE GENOMIC DNA]</scope>
    <source>
        <strain evidence="3">Nm44</strain>
    </source>
</reference>
<accession>A0A1I4T4Z5</accession>
<dbReference type="InterPro" id="IPR036736">
    <property type="entry name" value="ACP-like_sf"/>
</dbReference>
<feature type="domain" description="Carrier" evidence="1">
    <location>
        <begin position="1"/>
        <end position="81"/>
    </location>
</feature>
<dbReference type="STRING" id="44574.AAW31_02930"/>
<dbReference type="Pfam" id="PF00550">
    <property type="entry name" value="PP-binding"/>
    <property type="match status" value="1"/>
</dbReference>
<keyword evidence="3" id="KW-1185">Reference proteome</keyword>
<dbReference type="InterPro" id="IPR009081">
    <property type="entry name" value="PP-bd_ACP"/>
</dbReference>
<evidence type="ECO:0000259" key="1">
    <source>
        <dbReference type="PROSITE" id="PS50075"/>
    </source>
</evidence>
<dbReference type="AlphaFoldDB" id="A0A1I4T4Z5"/>
<evidence type="ECO:0000313" key="2">
    <source>
        <dbReference type="EMBL" id="SFM71792.1"/>
    </source>
</evidence>
<evidence type="ECO:0000313" key="3">
    <source>
        <dbReference type="Proteomes" id="UP000183287"/>
    </source>
</evidence>
<organism evidence="2 3">
    <name type="scientific">Nitrosomonas communis</name>
    <dbReference type="NCBI Taxonomy" id="44574"/>
    <lineage>
        <taxon>Bacteria</taxon>
        <taxon>Pseudomonadati</taxon>
        <taxon>Pseudomonadota</taxon>
        <taxon>Betaproteobacteria</taxon>
        <taxon>Nitrosomonadales</taxon>
        <taxon>Nitrosomonadaceae</taxon>
        <taxon>Nitrosomonas</taxon>
    </lineage>
</organism>
<sequence>MQHLEEVKNILADVLNLRERKNSLREDTILLGNIPELDSMAVVNVITALEEYYDISIDDDEISAKTFETLGSLTRFVEQKLSYQNR</sequence>
<dbReference type="EMBL" id="FOUB01000047">
    <property type="protein sequence ID" value="SFM71792.1"/>
    <property type="molecule type" value="Genomic_DNA"/>
</dbReference>
<dbReference type="Proteomes" id="UP000183287">
    <property type="component" value="Unassembled WGS sequence"/>
</dbReference>
<dbReference type="Gene3D" id="1.10.1200.10">
    <property type="entry name" value="ACP-like"/>
    <property type="match status" value="1"/>
</dbReference>
<name>A0A1I4T4Z5_9PROT</name>
<proteinExistence type="predicted"/>
<dbReference type="OrthoDB" id="8527261at2"/>
<dbReference type="RefSeq" id="WP_074906364.1">
    <property type="nucleotide sequence ID" value="NZ_FOUB01000047.1"/>
</dbReference>
<dbReference type="SUPFAM" id="SSF47336">
    <property type="entry name" value="ACP-like"/>
    <property type="match status" value="1"/>
</dbReference>
<gene>
    <name evidence="2" type="ORF">SAMN05421863_10479</name>
</gene>
<protein>
    <submittedName>
        <fullName evidence="2">Acyl carrier protein</fullName>
    </submittedName>
</protein>
<dbReference type="PROSITE" id="PS50075">
    <property type="entry name" value="CARRIER"/>
    <property type="match status" value="1"/>
</dbReference>